<dbReference type="Proteomes" id="UP000006671">
    <property type="component" value="Unassembled WGS sequence"/>
</dbReference>
<keyword evidence="5" id="KW-0347">Helicase</keyword>
<dbReference type="VEuPathDB" id="AmoebaDB:NAEGRDRAFT_50889"/>
<dbReference type="Gene3D" id="3.40.50.300">
    <property type="entry name" value="P-loop containing nucleotide triphosphate hydrolases"/>
    <property type="match status" value="2"/>
</dbReference>
<dbReference type="OMA" id="ECISHRI"/>
<evidence type="ECO:0000256" key="8">
    <source>
        <dbReference type="ARBA" id="ARBA00023242"/>
    </source>
</evidence>
<gene>
    <name evidence="12" type="ORF">NAEGRDRAFT_50889</name>
</gene>
<dbReference type="InterPro" id="IPR048960">
    <property type="entry name" value="POLQ-like_helical"/>
</dbReference>
<dbReference type="PROSITE" id="PS51194">
    <property type="entry name" value="HELICASE_CTER"/>
    <property type="match status" value="1"/>
</dbReference>
<dbReference type="PANTHER" id="PTHR47961:SF6">
    <property type="entry name" value="DNA-DIRECTED DNA POLYMERASE"/>
    <property type="match status" value="1"/>
</dbReference>
<proteinExistence type="predicted"/>
<dbReference type="FunFam" id="3.40.50.300:FF:000813">
    <property type="entry name" value="helicase POLQ-like isoform X1"/>
    <property type="match status" value="1"/>
</dbReference>
<evidence type="ECO:0000259" key="11">
    <source>
        <dbReference type="PROSITE" id="PS51194"/>
    </source>
</evidence>
<dbReference type="GO" id="GO:0005634">
    <property type="term" value="C:nucleus"/>
    <property type="evidence" value="ECO:0007669"/>
    <property type="project" value="UniProtKB-SubCell"/>
</dbReference>
<comment type="subcellular location">
    <subcellularLocation>
        <location evidence="1">Nucleus</location>
    </subcellularLocation>
</comment>
<dbReference type="OrthoDB" id="2320933at2759"/>
<keyword evidence="4" id="KW-0378">Hydrolase</keyword>
<evidence type="ECO:0000256" key="6">
    <source>
        <dbReference type="ARBA" id="ARBA00022840"/>
    </source>
</evidence>
<evidence type="ECO:0000313" key="12">
    <source>
        <dbReference type="EMBL" id="EFC41829.1"/>
    </source>
</evidence>
<dbReference type="SUPFAM" id="SSF158702">
    <property type="entry name" value="Sec63 N-terminal domain-like"/>
    <property type="match status" value="1"/>
</dbReference>
<dbReference type="InterPro" id="IPR027417">
    <property type="entry name" value="P-loop_NTPase"/>
</dbReference>
<dbReference type="Pfam" id="PF00271">
    <property type="entry name" value="Helicase_C"/>
    <property type="match status" value="1"/>
</dbReference>
<dbReference type="SMART" id="SM00487">
    <property type="entry name" value="DEXDc"/>
    <property type="match status" value="1"/>
</dbReference>
<dbReference type="GO" id="GO:0004386">
    <property type="term" value="F:helicase activity"/>
    <property type="evidence" value="ECO:0007669"/>
    <property type="project" value="UniProtKB-KW"/>
</dbReference>
<dbReference type="eggNOG" id="KOG0950">
    <property type="taxonomic scope" value="Eukaryota"/>
</dbReference>
<sequence length="829" mass="94248">MKRKITSISTSSSQQMEDVVAATESSLESLNKKMKQYLQSDNKVLAISEVMDEVKESEELIMIGKEQQENMPSDDSQISIGSIGSILLEDENYISVKEDQPYSSTDFNDENEEEVDHINTIPVVNVKIKEINNAMDFYGLPHSCAELFKEVKGVHKLYEWQEQLLSMPELRMGKNVLYSLPTSGGKTLIAEILMIRTCQLMKKKSLFVLPYVSICEEKTTTMELISDQMNFFVEGYFASKGKIPVDPGNQLIICTIEKANLILDNLIREERIHELGCVVVDELHMIGEGGRGQLLEQLISKILYIQREKKTVEIIIDDELENTTQTKIENISIQLVGMSATIPNLEQIAQWMDAVLFKSDFRPVPLKEFYCIGENVFDKEGNTVRTLTSIPSEMGKGKNDPDFITSLCCEVIPAKSALIFCPSKQSCEDCVKHLTCTLPLSNDYVHEKKDLVANLKLIGTNDTNLFNGIMYGVVYHHSSLTSEERQLIENAYRNHIICVICCTSTLAAGINLPAARVIFNTPYIGFKQFLTKSKYMQMSGRSGRAGIDSFGESYLVILQQIQDDGIIISDDLHILYVIGVPIDGNGLIEPNYVKLLNYLEQCATPLEKKIIARIGIPENAILTKAMNKYSKISDAEQYTIKRLYNAFIIRDLINERTNFIDHCEIKGRGMIQQLMSQACTFCSMVQQFCETLEFWQIAKIAKKYIRRIQYGVKSDIVDLVQLEGVKRAEIARILKESSLSLEILSKLISECEDEEIPPSFLEFENPLSLTIHQKLLSQILSLSHWKEEQRTFIQTYFTIERVEAMVYSAKRELSKKAFYLRQKADTLDY</sequence>
<keyword evidence="8" id="KW-0539">Nucleus</keyword>
<dbReference type="GeneID" id="8851319"/>
<dbReference type="InterPro" id="IPR001650">
    <property type="entry name" value="Helicase_C-like"/>
</dbReference>
<evidence type="ECO:0000256" key="7">
    <source>
        <dbReference type="ARBA" id="ARBA00023204"/>
    </source>
</evidence>
<dbReference type="InParanoid" id="D2VMZ4"/>
<evidence type="ECO:0000256" key="5">
    <source>
        <dbReference type="ARBA" id="ARBA00022806"/>
    </source>
</evidence>
<dbReference type="GO" id="GO:0006281">
    <property type="term" value="P:DNA repair"/>
    <property type="evidence" value="ECO:0007669"/>
    <property type="project" value="UniProtKB-KW"/>
</dbReference>
<keyword evidence="7" id="KW-0234">DNA repair</keyword>
<dbReference type="SUPFAM" id="SSF52540">
    <property type="entry name" value="P-loop containing nucleoside triphosphate hydrolases"/>
    <property type="match status" value="1"/>
</dbReference>
<name>D2VMZ4_NAEGR</name>
<keyword evidence="3" id="KW-0227">DNA damage</keyword>
<keyword evidence="13" id="KW-1185">Reference proteome</keyword>
<dbReference type="Pfam" id="PF00270">
    <property type="entry name" value="DEAD"/>
    <property type="match status" value="1"/>
</dbReference>
<dbReference type="SMART" id="SM00490">
    <property type="entry name" value="HELICc"/>
    <property type="match status" value="1"/>
</dbReference>
<dbReference type="GO" id="GO:0005524">
    <property type="term" value="F:ATP binding"/>
    <property type="evidence" value="ECO:0007669"/>
    <property type="project" value="UniProtKB-KW"/>
</dbReference>
<evidence type="ECO:0000256" key="3">
    <source>
        <dbReference type="ARBA" id="ARBA00022763"/>
    </source>
</evidence>
<dbReference type="KEGG" id="ngr:NAEGRDRAFT_50889"/>
<dbReference type="Gene3D" id="1.10.3380.20">
    <property type="match status" value="1"/>
</dbReference>
<dbReference type="PROSITE" id="PS51192">
    <property type="entry name" value="HELICASE_ATP_BIND_1"/>
    <property type="match status" value="1"/>
</dbReference>
<organism evidence="13">
    <name type="scientific">Naegleria gruberi</name>
    <name type="common">Amoeba</name>
    <dbReference type="NCBI Taxonomy" id="5762"/>
    <lineage>
        <taxon>Eukaryota</taxon>
        <taxon>Discoba</taxon>
        <taxon>Heterolobosea</taxon>
        <taxon>Tetramitia</taxon>
        <taxon>Eutetramitia</taxon>
        <taxon>Vahlkampfiidae</taxon>
        <taxon>Naegleria</taxon>
    </lineage>
</organism>
<dbReference type="AlphaFoldDB" id="D2VMZ4"/>
<feature type="domain" description="Helicase ATP-binding" evidence="10">
    <location>
        <begin position="167"/>
        <end position="360"/>
    </location>
</feature>
<dbReference type="Pfam" id="PF21099">
    <property type="entry name" value="POLQ_helical"/>
    <property type="match status" value="1"/>
</dbReference>
<dbReference type="PANTHER" id="PTHR47961">
    <property type="entry name" value="DNA POLYMERASE THETA, PUTATIVE (AFU_ORTHOLOGUE AFUA_1G05260)-RELATED"/>
    <property type="match status" value="1"/>
</dbReference>
<dbReference type="EMBL" id="GG738883">
    <property type="protein sequence ID" value="EFC41829.1"/>
    <property type="molecule type" value="Genomic_DNA"/>
</dbReference>
<keyword evidence="2" id="KW-0547">Nucleotide-binding</keyword>
<evidence type="ECO:0000259" key="10">
    <source>
        <dbReference type="PROSITE" id="PS51192"/>
    </source>
</evidence>
<dbReference type="InterPro" id="IPR050474">
    <property type="entry name" value="Hel308_SKI2-like"/>
</dbReference>
<dbReference type="RefSeq" id="XP_002674573.1">
    <property type="nucleotide sequence ID" value="XM_002674527.1"/>
</dbReference>
<reference evidence="12 13" key="1">
    <citation type="journal article" date="2010" name="Cell">
        <title>The genome of Naegleria gruberi illuminates early eukaryotic versatility.</title>
        <authorList>
            <person name="Fritz-Laylin L.K."/>
            <person name="Prochnik S.E."/>
            <person name="Ginger M.L."/>
            <person name="Dacks J.B."/>
            <person name="Carpenter M.L."/>
            <person name="Field M.C."/>
            <person name="Kuo A."/>
            <person name="Paredez A."/>
            <person name="Chapman J."/>
            <person name="Pham J."/>
            <person name="Shu S."/>
            <person name="Neupane R."/>
            <person name="Cipriano M."/>
            <person name="Mancuso J."/>
            <person name="Tu H."/>
            <person name="Salamov A."/>
            <person name="Lindquist E."/>
            <person name="Shapiro H."/>
            <person name="Lucas S."/>
            <person name="Grigoriev I.V."/>
            <person name="Cande W.Z."/>
            <person name="Fulton C."/>
            <person name="Rokhsar D.S."/>
            <person name="Dawson S.C."/>
        </authorList>
    </citation>
    <scope>NUCLEOTIDE SEQUENCE [LARGE SCALE GENOMIC DNA]</scope>
    <source>
        <strain evidence="12 13">NEG-M</strain>
    </source>
</reference>
<dbReference type="InterPro" id="IPR011545">
    <property type="entry name" value="DEAD/DEAH_box_helicase_dom"/>
</dbReference>
<dbReference type="CDD" id="cd18795">
    <property type="entry name" value="SF2_C_Ski2"/>
    <property type="match status" value="1"/>
</dbReference>
<keyword evidence="6" id="KW-0067">ATP-binding</keyword>
<protein>
    <submittedName>
        <fullName evidence="12">Predicted protein</fullName>
    </submittedName>
</protein>
<dbReference type="GO" id="GO:0003676">
    <property type="term" value="F:nucleic acid binding"/>
    <property type="evidence" value="ECO:0007669"/>
    <property type="project" value="InterPro"/>
</dbReference>
<feature type="coiled-coil region" evidence="9">
    <location>
        <begin position="13"/>
        <end position="40"/>
    </location>
</feature>
<feature type="domain" description="Helicase C-terminal" evidence="11">
    <location>
        <begin position="403"/>
        <end position="599"/>
    </location>
</feature>
<evidence type="ECO:0000256" key="4">
    <source>
        <dbReference type="ARBA" id="ARBA00022801"/>
    </source>
</evidence>
<dbReference type="CDD" id="cd18026">
    <property type="entry name" value="DEXHc_POLQ-like"/>
    <property type="match status" value="1"/>
</dbReference>
<evidence type="ECO:0000256" key="2">
    <source>
        <dbReference type="ARBA" id="ARBA00022741"/>
    </source>
</evidence>
<evidence type="ECO:0000256" key="9">
    <source>
        <dbReference type="SAM" id="Coils"/>
    </source>
</evidence>
<accession>D2VMZ4</accession>
<dbReference type="GO" id="GO:0016787">
    <property type="term" value="F:hydrolase activity"/>
    <property type="evidence" value="ECO:0007669"/>
    <property type="project" value="UniProtKB-KW"/>
</dbReference>
<dbReference type="STRING" id="5762.D2VMZ4"/>
<evidence type="ECO:0000313" key="13">
    <source>
        <dbReference type="Proteomes" id="UP000006671"/>
    </source>
</evidence>
<keyword evidence="9" id="KW-0175">Coiled coil</keyword>
<evidence type="ECO:0000256" key="1">
    <source>
        <dbReference type="ARBA" id="ARBA00004123"/>
    </source>
</evidence>
<dbReference type="InterPro" id="IPR014001">
    <property type="entry name" value="Helicase_ATP-bd"/>
</dbReference>